<dbReference type="EMBL" id="JABWDY010021173">
    <property type="protein sequence ID" value="KAF5192560.1"/>
    <property type="molecule type" value="Genomic_DNA"/>
</dbReference>
<protein>
    <submittedName>
        <fullName evidence="2">Uncharacterized protein</fullName>
    </submittedName>
</protein>
<keyword evidence="3" id="KW-1185">Reference proteome</keyword>
<feature type="compositionally biased region" description="Basic and acidic residues" evidence="1">
    <location>
        <begin position="26"/>
        <end position="45"/>
    </location>
</feature>
<dbReference type="Proteomes" id="UP000554482">
    <property type="component" value="Unassembled WGS sequence"/>
</dbReference>
<feature type="compositionally biased region" description="Polar residues" evidence="1">
    <location>
        <begin position="8"/>
        <end position="18"/>
    </location>
</feature>
<reference evidence="2 3" key="1">
    <citation type="submission" date="2020-06" db="EMBL/GenBank/DDBJ databases">
        <title>Transcriptomic and genomic resources for Thalictrum thalictroides and T. hernandezii: Facilitating candidate gene discovery in an emerging model plant lineage.</title>
        <authorList>
            <person name="Arias T."/>
            <person name="Riano-Pachon D.M."/>
            <person name="Di Stilio V.S."/>
        </authorList>
    </citation>
    <scope>NUCLEOTIDE SEQUENCE [LARGE SCALE GENOMIC DNA]</scope>
    <source>
        <strain evidence="3">cv. WT478/WT964</strain>
        <tissue evidence="2">Leaves</tissue>
    </source>
</reference>
<proteinExistence type="predicted"/>
<evidence type="ECO:0000313" key="3">
    <source>
        <dbReference type="Proteomes" id="UP000554482"/>
    </source>
</evidence>
<evidence type="ECO:0000256" key="1">
    <source>
        <dbReference type="SAM" id="MobiDB-lite"/>
    </source>
</evidence>
<dbReference type="OrthoDB" id="841959at2759"/>
<gene>
    <name evidence="2" type="ORF">FRX31_017846</name>
</gene>
<name>A0A7J6W7Q9_THATH</name>
<accession>A0A7J6W7Q9</accession>
<evidence type="ECO:0000313" key="2">
    <source>
        <dbReference type="EMBL" id="KAF5192560.1"/>
    </source>
</evidence>
<dbReference type="AlphaFoldDB" id="A0A7J6W7Q9"/>
<sequence length="104" mass="11673">MKNAIIQDPQSEITTGSVEETENEITTEHAEENAEKNLKGSEDSKDTSFNVDEFFNFSNEGSSNLDWISKFLELDDDGTGTDGFHQNGSAPFFGEFDELNVFYM</sequence>
<organism evidence="2 3">
    <name type="scientific">Thalictrum thalictroides</name>
    <name type="common">Rue-anemone</name>
    <name type="synonym">Anemone thalictroides</name>
    <dbReference type="NCBI Taxonomy" id="46969"/>
    <lineage>
        <taxon>Eukaryota</taxon>
        <taxon>Viridiplantae</taxon>
        <taxon>Streptophyta</taxon>
        <taxon>Embryophyta</taxon>
        <taxon>Tracheophyta</taxon>
        <taxon>Spermatophyta</taxon>
        <taxon>Magnoliopsida</taxon>
        <taxon>Ranunculales</taxon>
        <taxon>Ranunculaceae</taxon>
        <taxon>Thalictroideae</taxon>
        <taxon>Thalictrum</taxon>
    </lineage>
</organism>
<feature type="region of interest" description="Disordered" evidence="1">
    <location>
        <begin position="1"/>
        <end position="45"/>
    </location>
</feature>
<comment type="caution">
    <text evidence="2">The sequence shown here is derived from an EMBL/GenBank/DDBJ whole genome shotgun (WGS) entry which is preliminary data.</text>
</comment>